<dbReference type="SUPFAM" id="SSF47413">
    <property type="entry name" value="lambda repressor-like DNA-binding domains"/>
    <property type="match status" value="1"/>
</dbReference>
<dbReference type="GO" id="GO:0003677">
    <property type="term" value="F:DNA binding"/>
    <property type="evidence" value="ECO:0007669"/>
    <property type="project" value="InterPro"/>
</dbReference>
<dbReference type="RefSeq" id="WP_176336245.1">
    <property type="nucleotide sequence ID" value="NZ_BAAAEF010000032.1"/>
</dbReference>
<dbReference type="Pfam" id="PF13443">
    <property type="entry name" value="HTH_26"/>
    <property type="match status" value="1"/>
</dbReference>
<dbReference type="EMBL" id="CP054301">
    <property type="protein sequence ID" value="QKK81907.1"/>
    <property type="molecule type" value="Genomic_DNA"/>
</dbReference>
<accession>A0A859CZ97</accession>
<gene>
    <name evidence="2" type="ORF">MP3633_3180</name>
</gene>
<sequence>MIKCHLSKIMGEKKLKISDVSNETGINRGTITRLYHETAVRVEFEVLEQLCNYLGCGIEDLLEIQKDEE</sequence>
<evidence type="ECO:0000313" key="3">
    <source>
        <dbReference type="Proteomes" id="UP000509371"/>
    </source>
</evidence>
<dbReference type="Gene3D" id="1.10.260.40">
    <property type="entry name" value="lambda repressor-like DNA-binding domains"/>
    <property type="match status" value="1"/>
</dbReference>
<protein>
    <submittedName>
        <fullName evidence="2">Helix-turn-helix XRE-family protein</fullName>
    </submittedName>
</protein>
<dbReference type="InterPro" id="IPR010982">
    <property type="entry name" value="Lambda_DNA-bd_dom_sf"/>
</dbReference>
<reference evidence="2 3" key="1">
    <citation type="submission" date="2020-06" db="EMBL/GenBank/DDBJ databases">
        <authorList>
            <person name="Voronona O.L."/>
            <person name="Aksenova E.I."/>
            <person name="Kunda M.S."/>
            <person name="Semenov A.N."/>
            <person name="Ryzhova N."/>
        </authorList>
    </citation>
    <scope>NUCLEOTIDE SEQUENCE [LARGE SCALE GENOMIC DNA]</scope>
    <source>
        <strain evidence="2 3">MPKMM3633</strain>
    </source>
</reference>
<organism evidence="2 3">
    <name type="scientific">Marinomonas primoryensis</name>
    <dbReference type="NCBI Taxonomy" id="178399"/>
    <lineage>
        <taxon>Bacteria</taxon>
        <taxon>Pseudomonadati</taxon>
        <taxon>Pseudomonadota</taxon>
        <taxon>Gammaproteobacteria</taxon>
        <taxon>Oceanospirillales</taxon>
        <taxon>Oceanospirillaceae</taxon>
        <taxon>Marinomonas</taxon>
    </lineage>
</organism>
<dbReference type="KEGG" id="mpri:MP3633_3180"/>
<evidence type="ECO:0000313" key="2">
    <source>
        <dbReference type="EMBL" id="QKK81907.1"/>
    </source>
</evidence>
<proteinExistence type="predicted"/>
<name>A0A859CZ97_9GAMM</name>
<dbReference type="Proteomes" id="UP000509371">
    <property type="component" value="Chromosome"/>
</dbReference>
<feature type="domain" description="HTH cro/C1-type" evidence="1">
    <location>
        <begin position="6"/>
        <end position="61"/>
    </location>
</feature>
<dbReference type="InterPro" id="IPR001387">
    <property type="entry name" value="Cro/C1-type_HTH"/>
</dbReference>
<dbReference type="AlphaFoldDB" id="A0A859CZ97"/>
<dbReference type="PROSITE" id="PS50943">
    <property type="entry name" value="HTH_CROC1"/>
    <property type="match status" value="1"/>
</dbReference>
<evidence type="ECO:0000259" key="1">
    <source>
        <dbReference type="PROSITE" id="PS50943"/>
    </source>
</evidence>